<feature type="coiled-coil region" evidence="1">
    <location>
        <begin position="538"/>
        <end position="595"/>
    </location>
</feature>
<proteinExistence type="predicted"/>
<evidence type="ECO:0000313" key="4">
    <source>
        <dbReference type="Proteomes" id="UP000242791"/>
    </source>
</evidence>
<sequence length="792" mass="90410">MAPRSQPVRPDDKDSQSKSNASAALDSIFCDSGYESGSYSNPSEDEDDSDNSDDDAFDDEGQLPPEHYLAQAKSLDVSQLRQKRYSEHTEEKLEETRMYWKRHCRYIGVDPVKHWRWISDSDETVCFLYAFFSWRCDIRRGKNGRYCPGVQYKSSLETFWKTWHLVLKQETNSGLSKATLVKIDDVIALVAKQKGLELIRKPKKNMYIEDVAEFARVLLTTTEMTFLCGWQRIQILFFVQLAAITASRPGALLHLRYRDIMLSLIRDPEGGRHRLFIFLKPDFTKRFLGKKAPNEFKIPEIIFDPTLILSPHVCLLSMLFHIDGFKKISTTGPVLDSAGKLYSLTVLEGKGQQELRLKDELLDKFVFCQVERTPTGFQINLEKRLLASTVTSRMRRCGEITGFDEIAHPYNLRYAGAKAFNSSEEVTDALQNVILQHSDIRTFVRHYEVDVDVDVQGIVRKTGSQIPLVQFACSMSASIDPNRPYKLSTEESRSINLLPEVLARQDTVNKRKQEWEDCEARLERANTAFQAHFGRINKEELSKYHSQLLEKLENLQDRTMDAKHKYNRAVRELRNEKQRQRNRLIRANLKRYRDEQPVIDIEQQLAGKLVDTKVMETLEHKSFMPPEHLIMVDGILSMPGATIEAEYQRRINAINAMAAFCRVEEGQPNSDQPHLAAGPYLIATTLALLPNGNGAQWKTTLRFFCTKRWKPCGSSLKTTGHRHFLRKHVNPTWPAKGVECNVCEQEVLQEKSDLLNHAEVAHGTVVRGGACIASCRSVAAHPPSSLSLSSLA</sequence>
<feature type="region of interest" description="Disordered" evidence="2">
    <location>
        <begin position="1"/>
        <end position="63"/>
    </location>
</feature>
<gene>
    <name evidence="3" type="ORF">ACJ73_07310</name>
</gene>
<keyword evidence="1" id="KW-0175">Coiled coil</keyword>
<evidence type="ECO:0000256" key="2">
    <source>
        <dbReference type="SAM" id="MobiDB-lite"/>
    </source>
</evidence>
<reference evidence="3 4" key="1">
    <citation type="submission" date="2015-08" db="EMBL/GenBank/DDBJ databases">
        <title>Emmonsia species relationships and genome sequence.</title>
        <authorList>
            <person name="Cuomo C.A."/>
            <person name="Schwartz I.S."/>
            <person name="Kenyon C."/>
            <person name="De Hoog G.S."/>
            <person name="Govender N.P."/>
            <person name="Botha A."/>
            <person name="Moreno L."/>
            <person name="De Vries M."/>
            <person name="Munoz J.F."/>
            <person name="Stielow J.B."/>
        </authorList>
    </citation>
    <scope>NUCLEOTIDE SEQUENCE [LARGE SCALE GENOMIC DNA]</scope>
    <source>
        <strain evidence="3 4">EI222</strain>
    </source>
</reference>
<comment type="caution">
    <text evidence="3">The sequence shown here is derived from an EMBL/GenBank/DDBJ whole genome shotgun (WGS) entry which is preliminary data.</text>
</comment>
<dbReference type="VEuPathDB" id="FungiDB:ACJ73_07310"/>
<keyword evidence="4" id="KW-1185">Reference proteome</keyword>
<dbReference type="AlphaFoldDB" id="A0A1J9PYD4"/>
<dbReference type="PANTHER" id="PTHR37535">
    <property type="entry name" value="FLUG DOMAIN PROTEIN"/>
    <property type="match status" value="1"/>
</dbReference>
<name>A0A1J9PYD4_9EURO</name>
<dbReference type="Proteomes" id="UP000242791">
    <property type="component" value="Unassembled WGS sequence"/>
</dbReference>
<accession>A0A1J9PYD4</accession>
<dbReference type="PANTHER" id="PTHR37535:SF2">
    <property type="entry name" value="FINGER DOMAIN PROTEIN, PUTATIVE (AFU_ORTHOLOGUE AFUA_6G09300)-RELATED"/>
    <property type="match status" value="1"/>
</dbReference>
<dbReference type="EMBL" id="LGTZ01001450">
    <property type="protein sequence ID" value="OJD21350.1"/>
    <property type="molecule type" value="Genomic_DNA"/>
</dbReference>
<dbReference type="Pfam" id="PF11917">
    <property type="entry name" value="DUF3435"/>
    <property type="match status" value="1"/>
</dbReference>
<evidence type="ECO:0000256" key="1">
    <source>
        <dbReference type="SAM" id="Coils"/>
    </source>
</evidence>
<dbReference type="InterPro" id="IPR021842">
    <property type="entry name" value="DUF3435"/>
</dbReference>
<protein>
    <recommendedName>
        <fullName evidence="5">C2H2-type domain-containing protein</fullName>
    </recommendedName>
</protein>
<evidence type="ECO:0008006" key="5">
    <source>
        <dbReference type="Google" id="ProtNLM"/>
    </source>
</evidence>
<organism evidence="3 4">
    <name type="scientific">Blastomyces percursus</name>
    <dbReference type="NCBI Taxonomy" id="1658174"/>
    <lineage>
        <taxon>Eukaryota</taxon>
        <taxon>Fungi</taxon>
        <taxon>Dikarya</taxon>
        <taxon>Ascomycota</taxon>
        <taxon>Pezizomycotina</taxon>
        <taxon>Eurotiomycetes</taxon>
        <taxon>Eurotiomycetidae</taxon>
        <taxon>Onygenales</taxon>
        <taxon>Ajellomycetaceae</taxon>
        <taxon>Blastomyces</taxon>
    </lineage>
</organism>
<dbReference type="STRING" id="1658174.A0A1J9PYD4"/>
<dbReference type="OrthoDB" id="4184092at2759"/>
<evidence type="ECO:0000313" key="3">
    <source>
        <dbReference type="EMBL" id="OJD21350.1"/>
    </source>
</evidence>
<feature type="compositionally biased region" description="Acidic residues" evidence="2">
    <location>
        <begin position="43"/>
        <end position="61"/>
    </location>
</feature>